<dbReference type="InterPro" id="IPR024311">
    <property type="entry name" value="Lipocalin-like"/>
</dbReference>
<name>A0A450T7D9_9GAMM</name>
<sequence>MEGRLSNGERVFPMGHAPVGRLIYDEKGNMSVITARAERSFMSTIDKVSAPLEEKGEALDSFEAYFGTYTINKAEKVITHHPESSLFPNQVGTLQERFYLFEGNRLELSTPPMEYAGNRGIGVLVWERL</sequence>
<proteinExistence type="predicted"/>
<organism evidence="2">
    <name type="scientific">Candidatus Kentrum sp. FW</name>
    <dbReference type="NCBI Taxonomy" id="2126338"/>
    <lineage>
        <taxon>Bacteria</taxon>
        <taxon>Pseudomonadati</taxon>
        <taxon>Pseudomonadota</taxon>
        <taxon>Gammaproteobacteria</taxon>
        <taxon>Candidatus Kentrum</taxon>
    </lineage>
</organism>
<evidence type="ECO:0000259" key="1">
    <source>
        <dbReference type="Pfam" id="PF13924"/>
    </source>
</evidence>
<feature type="domain" description="Lipocalin-like" evidence="1">
    <location>
        <begin position="7"/>
        <end position="128"/>
    </location>
</feature>
<dbReference type="Pfam" id="PF13924">
    <property type="entry name" value="Lipocalin_5"/>
    <property type="match status" value="1"/>
</dbReference>
<dbReference type="AlphaFoldDB" id="A0A450T7D9"/>
<evidence type="ECO:0000313" key="2">
    <source>
        <dbReference type="EMBL" id="VFJ62566.1"/>
    </source>
</evidence>
<reference evidence="2" key="1">
    <citation type="submission" date="2019-02" db="EMBL/GenBank/DDBJ databases">
        <authorList>
            <person name="Gruber-Vodicka R. H."/>
            <person name="Seah K. B. B."/>
        </authorList>
    </citation>
    <scope>NUCLEOTIDE SEQUENCE</scope>
    <source>
        <strain evidence="2">BECK_BZ131</strain>
    </source>
</reference>
<gene>
    <name evidence="2" type="ORF">BECKFW1821C_GA0114237_100290</name>
</gene>
<protein>
    <submittedName>
        <fullName evidence="2">Lipocalin-like domain-containing protein</fullName>
    </submittedName>
</protein>
<accession>A0A450T7D9</accession>
<dbReference type="EMBL" id="CAADFE010000002">
    <property type="protein sequence ID" value="VFJ62566.1"/>
    <property type="molecule type" value="Genomic_DNA"/>
</dbReference>